<dbReference type="Proteomes" id="UP001597402">
    <property type="component" value="Unassembled WGS sequence"/>
</dbReference>
<keyword evidence="1" id="KW-0812">Transmembrane</keyword>
<reference evidence="3" key="1">
    <citation type="journal article" date="2019" name="Int. J. Syst. Evol. Microbiol.">
        <title>The Global Catalogue of Microorganisms (GCM) 10K type strain sequencing project: providing services to taxonomists for standard genome sequencing and annotation.</title>
        <authorList>
            <consortium name="The Broad Institute Genomics Platform"/>
            <consortium name="The Broad Institute Genome Sequencing Center for Infectious Disease"/>
            <person name="Wu L."/>
            <person name="Ma J."/>
        </authorList>
    </citation>
    <scope>NUCLEOTIDE SEQUENCE [LARGE SCALE GENOMIC DNA]</scope>
    <source>
        <strain evidence="3">JCM 3338</strain>
    </source>
</reference>
<keyword evidence="3" id="KW-1185">Reference proteome</keyword>
<gene>
    <name evidence="2" type="ORF">ACFSHS_12835</name>
</gene>
<dbReference type="EMBL" id="JBHUHP010000010">
    <property type="protein sequence ID" value="MFD2092456.1"/>
    <property type="molecule type" value="Genomic_DNA"/>
</dbReference>
<organism evidence="2 3">
    <name type="scientific">Blastococcus deserti</name>
    <dbReference type="NCBI Taxonomy" id="2259033"/>
    <lineage>
        <taxon>Bacteria</taxon>
        <taxon>Bacillati</taxon>
        <taxon>Actinomycetota</taxon>
        <taxon>Actinomycetes</taxon>
        <taxon>Geodermatophilales</taxon>
        <taxon>Geodermatophilaceae</taxon>
        <taxon>Blastococcus</taxon>
    </lineage>
</organism>
<sequence>MDEEPATSWIALGGCVVAAALAFVACSAGGSTVCPAIGWSNALVVELADDWSRLEGGSLRIECSSRCGYLIHEDGPSTDEDALTVPLGRGREVFQLDMTAPDAVVVTVLAADGTELAEVDADLDWHRVGGSEDCGGPHEATVVVPAA</sequence>
<keyword evidence="1" id="KW-0472">Membrane</keyword>
<accession>A0ABW4XCF5</accession>
<feature type="transmembrane region" description="Helical" evidence="1">
    <location>
        <begin position="6"/>
        <end position="26"/>
    </location>
</feature>
<comment type="caution">
    <text evidence="2">The sequence shown here is derived from an EMBL/GenBank/DDBJ whole genome shotgun (WGS) entry which is preliminary data.</text>
</comment>
<dbReference type="RefSeq" id="WP_376876376.1">
    <property type="nucleotide sequence ID" value="NZ_JBHUHP010000010.1"/>
</dbReference>
<name>A0ABW4XCF5_9ACTN</name>
<proteinExistence type="predicted"/>
<evidence type="ECO:0000256" key="1">
    <source>
        <dbReference type="SAM" id="Phobius"/>
    </source>
</evidence>
<evidence type="ECO:0000313" key="3">
    <source>
        <dbReference type="Proteomes" id="UP001597402"/>
    </source>
</evidence>
<evidence type="ECO:0000313" key="2">
    <source>
        <dbReference type="EMBL" id="MFD2092456.1"/>
    </source>
</evidence>
<protein>
    <submittedName>
        <fullName evidence="2">Uncharacterized protein</fullName>
    </submittedName>
</protein>
<keyword evidence="1" id="KW-1133">Transmembrane helix</keyword>